<keyword evidence="5" id="KW-1185">Reference proteome</keyword>
<name>A0A3N9PC02_9BACL</name>
<reference evidence="4 5" key="1">
    <citation type="submission" date="2018-11" db="EMBL/GenBank/DDBJ databases">
        <title>Genome sequence of strain 7197.</title>
        <authorList>
            <person name="Gao J."/>
            <person name="Sun J."/>
        </authorList>
    </citation>
    <scope>NUCLEOTIDE SEQUENCE [LARGE SCALE GENOMIC DNA]</scope>
    <source>
        <strain evidence="4 5">7197</strain>
    </source>
</reference>
<dbReference type="Proteomes" id="UP000282529">
    <property type="component" value="Unassembled WGS sequence"/>
</dbReference>
<keyword evidence="2" id="KW-0732">Signal</keyword>
<evidence type="ECO:0000256" key="1">
    <source>
        <dbReference type="SAM" id="MobiDB-lite"/>
    </source>
</evidence>
<sequence>MKKSWMILLSCMLASSLMAGSALAKPDHSNAGGQSQKNAASDKGQPDKAAAKSESKESKTKSVTEATYQETATTSTYKGHNGYKGLLKAIENVEGKPAGAVLAELLLTNYSTELTPEMKARLEAIQDQDAALTAVAEMLEQRGSVTDAVYIEQEAIKANIKNLDSYKKLGKLYDKLGQKGIRLYVNGEQSDAGSAPVLLGGTTHVPFRAIAEELGAKVTWNKQKQSVTITRGGIAVKLVIGSKSAYVNGKKVSLQTAPAVVNGTTVVPVRFVSESLKATVKWEAESRSVIIYEE</sequence>
<dbReference type="Pfam" id="PF07833">
    <property type="entry name" value="Cu_amine_oxidN1"/>
    <property type="match status" value="1"/>
</dbReference>
<dbReference type="Gene3D" id="3.30.457.10">
    <property type="entry name" value="Copper amine oxidase-like, N-terminal domain"/>
    <property type="match status" value="1"/>
</dbReference>
<evidence type="ECO:0000313" key="5">
    <source>
        <dbReference type="Proteomes" id="UP000282529"/>
    </source>
</evidence>
<dbReference type="AlphaFoldDB" id="A0A3N9PC02"/>
<feature type="chain" id="PRO_5018041947" evidence="2">
    <location>
        <begin position="25"/>
        <end position="294"/>
    </location>
</feature>
<dbReference type="RefSeq" id="WP_124694409.1">
    <property type="nucleotide sequence ID" value="NZ_JBHUFE010000016.1"/>
</dbReference>
<feature type="region of interest" description="Disordered" evidence="1">
    <location>
        <begin position="23"/>
        <end position="67"/>
    </location>
</feature>
<evidence type="ECO:0000259" key="3">
    <source>
        <dbReference type="Pfam" id="PF07833"/>
    </source>
</evidence>
<dbReference type="EMBL" id="RQPI01000001">
    <property type="protein sequence ID" value="RQW13768.1"/>
    <property type="molecule type" value="Genomic_DNA"/>
</dbReference>
<comment type="caution">
    <text evidence="4">The sequence shown here is derived from an EMBL/GenBank/DDBJ whole genome shotgun (WGS) entry which is preliminary data.</text>
</comment>
<dbReference type="SUPFAM" id="SSF55383">
    <property type="entry name" value="Copper amine oxidase, domain N"/>
    <property type="match status" value="1"/>
</dbReference>
<dbReference type="InterPro" id="IPR012854">
    <property type="entry name" value="Cu_amine_oxidase-like_N"/>
</dbReference>
<evidence type="ECO:0000313" key="4">
    <source>
        <dbReference type="EMBL" id="RQW13768.1"/>
    </source>
</evidence>
<feature type="signal peptide" evidence="2">
    <location>
        <begin position="1"/>
        <end position="24"/>
    </location>
</feature>
<feature type="domain" description="Copper amine oxidase-like N-terminal" evidence="3">
    <location>
        <begin position="184"/>
        <end position="291"/>
    </location>
</feature>
<protein>
    <submittedName>
        <fullName evidence="4">Copper amine oxidase N-terminal domain-containing protein</fullName>
    </submittedName>
</protein>
<dbReference type="InterPro" id="IPR036582">
    <property type="entry name" value="Mao_N_sf"/>
</dbReference>
<organism evidence="4 5">
    <name type="scientific">Paenibacillus rhizophilus</name>
    <dbReference type="NCBI Taxonomy" id="1850366"/>
    <lineage>
        <taxon>Bacteria</taxon>
        <taxon>Bacillati</taxon>
        <taxon>Bacillota</taxon>
        <taxon>Bacilli</taxon>
        <taxon>Bacillales</taxon>
        <taxon>Paenibacillaceae</taxon>
        <taxon>Paenibacillus</taxon>
    </lineage>
</organism>
<proteinExistence type="predicted"/>
<gene>
    <name evidence="4" type="ORF">EH198_05080</name>
</gene>
<feature type="compositionally biased region" description="Basic and acidic residues" evidence="1">
    <location>
        <begin position="44"/>
        <end position="62"/>
    </location>
</feature>
<evidence type="ECO:0000256" key="2">
    <source>
        <dbReference type="SAM" id="SignalP"/>
    </source>
</evidence>
<accession>A0A3N9PC02</accession>
<dbReference type="OrthoDB" id="2665331at2"/>